<dbReference type="PANTHER" id="PTHR48036">
    <property type="entry name" value="SPLICING FACTOR (PAD-1), PUTATIVE (AFU_ORTHOLOGUE AFUA_1G15810)-RELATED"/>
    <property type="match status" value="1"/>
</dbReference>
<dbReference type="EMBL" id="JABSTU010005188">
    <property type="protein sequence ID" value="KAH7948618.1"/>
    <property type="molecule type" value="Genomic_DNA"/>
</dbReference>
<dbReference type="GO" id="GO:0003723">
    <property type="term" value="F:RNA binding"/>
    <property type="evidence" value="ECO:0007669"/>
    <property type="project" value="InterPro"/>
</dbReference>
<reference evidence="2" key="2">
    <citation type="submission" date="2021-09" db="EMBL/GenBank/DDBJ databases">
        <authorList>
            <person name="Jia N."/>
            <person name="Wang J."/>
            <person name="Shi W."/>
            <person name="Du L."/>
            <person name="Sun Y."/>
            <person name="Zhan W."/>
            <person name="Jiang J."/>
            <person name="Wang Q."/>
            <person name="Zhang B."/>
            <person name="Ji P."/>
            <person name="Sakyi L.B."/>
            <person name="Cui X."/>
            <person name="Yuan T."/>
            <person name="Jiang B."/>
            <person name="Yang W."/>
            <person name="Lam T.T.-Y."/>
            <person name="Chang Q."/>
            <person name="Ding S."/>
            <person name="Wang X."/>
            <person name="Zhu J."/>
            <person name="Ruan X."/>
            <person name="Zhao L."/>
            <person name="Wei J."/>
            <person name="Que T."/>
            <person name="Du C."/>
            <person name="Cheng J."/>
            <person name="Dai P."/>
            <person name="Han X."/>
            <person name="Huang E."/>
            <person name="Gao Y."/>
            <person name="Liu J."/>
            <person name="Shao H."/>
            <person name="Ye R."/>
            <person name="Li L."/>
            <person name="Wei W."/>
            <person name="Wang X."/>
            <person name="Wang C."/>
            <person name="Huo Q."/>
            <person name="Li W."/>
            <person name="Guo W."/>
            <person name="Chen H."/>
            <person name="Chen S."/>
            <person name="Zhou L."/>
            <person name="Zhou L."/>
            <person name="Ni X."/>
            <person name="Tian J."/>
            <person name="Zhou Y."/>
            <person name="Sheng Y."/>
            <person name="Liu T."/>
            <person name="Pan Y."/>
            <person name="Xia L."/>
            <person name="Li J."/>
            <person name="Zhao F."/>
            <person name="Cao W."/>
        </authorList>
    </citation>
    <scope>NUCLEOTIDE SEQUENCE</scope>
    <source>
        <strain evidence="2">Rmic-2018</strain>
        <tissue evidence="2">Larvae</tissue>
    </source>
</reference>
<dbReference type="InterPro" id="IPR035979">
    <property type="entry name" value="RBD_domain_sf"/>
</dbReference>
<dbReference type="GO" id="GO:0005634">
    <property type="term" value="C:nucleus"/>
    <property type="evidence" value="ECO:0007669"/>
    <property type="project" value="InterPro"/>
</dbReference>
<dbReference type="Gene3D" id="3.30.70.330">
    <property type="match status" value="1"/>
</dbReference>
<accession>A0A9J6CXA0</accession>
<dbReference type="VEuPathDB" id="VectorBase:LOC119186191"/>
<protein>
    <submittedName>
        <fullName evidence="2">Uncharacterized protein</fullName>
    </submittedName>
</protein>
<dbReference type="CDD" id="cd12285">
    <property type="entry name" value="RRM3_RBM39_like"/>
    <property type="match status" value="1"/>
</dbReference>
<dbReference type="Proteomes" id="UP000821866">
    <property type="component" value="Unassembled WGS sequence"/>
</dbReference>
<reference evidence="2" key="1">
    <citation type="journal article" date="2020" name="Cell">
        <title>Large-Scale Comparative Analyses of Tick Genomes Elucidate Their Genetic Diversity and Vector Capacities.</title>
        <authorList>
            <consortium name="Tick Genome and Microbiome Consortium (TIGMIC)"/>
            <person name="Jia N."/>
            <person name="Wang J."/>
            <person name="Shi W."/>
            <person name="Du L."/>
            <person name="Sun Y."/>
            <person name="Zhan W."/>
            <person name="Jiang J.F."/>
            <person name="Wang Q."/>
            <person name="Zhang B."/>
            <person name="Ji P."/>
            <person name="Bell-Sakyi L."/>
            <person name="Cui X.M."/>
            <person name="Yuan T.T."/>
            <person name="Jiang B.G."/>
            <person name="Yang W.F."/>
            <person name="Lam T.T."/>
            <person name="Chang Q.C."/>
            <person name="Ding S.J."/>
            <person name="Wang X.J."/>
            <person name="Zhu J.G."/>
            <person name="Ruan X.D."/>
            <person name="Zhao L."/>
            <person name="Wei J.T."/>
            <person name="Ye R.Z."/>
            <person name="Que T.C."/>
            <person name="Du C.H."/>
            <person name="Zhou Y.H."/>
            <person name="Cheng J.X."/>
            <person name="Dai P.F."/>
            <person name="Guo W.B."/>
            <person name="Han X.H."/>
            <person name="Huang E.J."/>
            <person name="Li L.F."/>
            <person name="Wei W."/>
            <person name="Gao Y.C."/>
            <person name="Liu J.Z."/>
            <person name="Shao H.Z."/>
            <person name="Wang X."/>
            <person name="Wang C.C."/>
            <person name="Yang T.C."/>
            <person name="Huo Q.B."/>
            <person name="Li W."/>
            <person name="Chen H.Y."/>
            <person name="Chen S.E."/>
            <person name="Zhou L.G."/>
            <person name="Ni X.B."/>
            <person name="Tian J.H."/>
            <person name="Sheng Y."/>
            <person name="Liu T."/>
            <person name="Pan Y.S."/>
            <person name="Xia L.Y."/>
            <person name="Li J."/>
            <person name="Zhao F."/>
            <person name="Cao W.C."/>
        </authorList>
    </citation>
    <scope>NUCLEOTIDE SEQUENCE</scope>
    <source>
        <strain evidence="2">Rmic-2018</strain>
    </source>
</reference>
<sequence length="141" mass="15942">MFDPLTETNPSWDEEIRRDVIEECRKHGGALHVYVDRASPEGHVYVKCPTIASAVASVNALHGRWFAALSSSHRTGKRRKKDSLPATMTFKDFTRADDDIVSCAEATDDEILRQVVPEPESGSDDDNDDARSRRWRRSPTR</sequence>
<evidence type="ECO:0000313" key="3">
    <source>
        <dbReference type="Proteomes" id="UP000821866"/>
    </source>
</evidence>
<dbReference type="InterPro" id="IPR012677">
    <property type="entry name" value="Nucleotide-bd_a/b_plait_sf"/>
</dbReference>
<keyword evidence="3" id="KW-1185">Reference proteome</keyword>
<dbReference type="GO" id="GO:0006397">
    <property type="term" value="P:mRNA processing"/>
    <property type="evidence" value="ECO:0007669"/>
    <property type="project" value="InterPro"/>
</dbReference>
<evidence type="ECO:0000256" key="1">
    <source>
        <dbReference type="SAM" id="MobiDB-lite"/>
    </source>
</evidence>
<feature type="region of interest" description="Disordered" evidence="1">
    <location>
        <begin position="109"/>
        <end position="141"/>
    </location>
</feature>
<comment type="caution">
    <text evidence="2">The sequence shown here is derived from an EMBL/GenBank/DDBJ whole genome shotgun (WGS) entry which is preliminary data.</text>
</comment>
<proteinExistence type="predicted"/>
<dbReference type="SUPFAM" id="SSF54928">
    <property type="entry name" value="RNA-binding domain, RBD"/>
    <property type="match status" value="1"/>
</dbReference>
<name>A0A9J6CXA0_RHIMP</name>
<dbReference type="AlphaFoldDB" id="A0A9J6CXA0"/>
<dbReference type="InterPro" id="IPR006509">
    <property type="entry name" value="RBM39_SF"/>
</dbReference>
<organism evidence="2 3">
    <name type="scientific">Rhipicephalus microplus</name>
    <name type="common">Cattle tick</name>
    <name type="synonym">Boophilus microplus</name>
    <dbReference type="NCBI Taxonomy" id="6941"/>
    <lineage>
        <taxon>Eukaryota</taxon>
        <taxon>Metazoa</taxon>
        <taxon>Ecdysozoa</taxon>
        <taxon>Arthropoda</taxon>
        <taxon>Chelicerata</taxon>
        <taxon>Arachnida</taxon>
        <taxon>Acari</taxon>
        <taxon>Parasitiformes</taxon>
        <taxon>Ixodida</taxon>
        <taxon>Ixodoidea</taxon>
        <taxon>Ixodidae</taxon>
        <taxon>Rhipicephalinae</taxon>
        <taxon>Rhipicephalus</taxon>
        <taxon>Boophilus</taxon>
    </lineage>
</organism>
<evidence type="ECO:0000313" key="2">
    <source>
        <dbReference type="EMBL" id="KAH7948618.1"/>
    </source>
</evidence>
<gene>
    <name evidence="2" type="ORF">HPB51_028453</name>
</gene>